<gene>
    <name evidence="1" type="ORF">IZ6_07790</name>
</gene>
<proteinExistence type="predicted"/>
<accession>A0A6S6QII8</accession>
<sequence length="42" mass="5046">MRPAEFWALHPTEFYWLLEVRREPVSYGSLTEAQVAELYKKC</sequence>
<reference evidence="1 2" key="1">
    <citation type="submission" date="2020-08" db="EMBL/GenBank/DDBJ databases">
        <title>Genome sequence of Rhizobiales bacterium strain IZ6.</title>
        <authorList>
            <person name="Nakai R."/>
            <person name="Naganuma T."/>
        </authorList>
    </citation>
    <scope>NUCLEOTIDE SEQUENCE [LARGE SCALE GENOMIC DNA]</scope>
    <source>
        <strain evidence="1 2">IZ6</strain>
    </source>
</reference>
<dbReference type="AlphaFoldDB" id="A0A6S6QII8"/>
<name>A0A6S6QII8_9HYPH</name>
<organism evidence="1 2">
    <name type="scientific">Terrihabitans soli</name>
    <dbReference type="NCBI Taxonomy" id="708113"/>
    <lineage>
        <taxon>Bacteria</taxon>
        <taxon>Pseudomonadati</taxon>
        <taxon>Pseudomonadota</taxon>
        <taxon>Alphaproteobacteria</taxon>
        <taxon>Hyphomicrobiales</taxon>
        <taxon>Terrihabitans</taxon>
    </lineage>
</organism>
<protein>
    <recommendedName>
        <fullName evidence="3">Phage tail assembly chaperone</fullName>
    </recommendedName>
</protein>
<evidence type="ECO:0000313" key="2">
    <source>
        <dbReference type="Proteomes" id="UP000515317"/>
    </source>
</evidence>
<dbReference type="KEGG" id="tso:IZ6_07790"/>
<evidence type="ECO:0008006" key="3">
    <source>
        <dbReference type="Google" id="ProtNLM"/>
    </source>
</evidence>
<keyword evidence="2" id="KW-1185">Reference proteome</keyword>
<dbReference type="RefSeq" id="WP_222876704.1">
    <property type="nucleotide sequence ID" value="NZ_AP023361.1"/>
</dbReference>
<evidence type="ECO:0000313" key="1">
    <source>
        <dbReference type="EMBL" id="BCJ90044.1"/>
    </source>
</evidence>
<dbReference type="Proteomes" id="UP000515317">
    <property type="component" value="Chromosome"/>
</dbReference>
<dbReference type="EMBL" id="AP023361">
    <property type="protein sequence ID" value="BCJ90044.1"/>
    <property type="molecule type" value="Genomic_DNA"/>
</dbReference>